<dbReference type="Pfam" id="PF00296">
    <property type="entry name" value="Bac_luciferase"/>
    <property type="match status" value="1"/>
</dbReference>
<dbReference type="GO" id="GO:0016705">
    <property type="term" value="F:oxidoreductase activity, acting on paired donors, with incorporation or reduction of molecular oxygen"/>
    <property type="evidence" value="ECO:0007669"/>
    <property type="project" value="InterPro"/>
</dbReference>
<reference evidence="2 3" key="1">
    <citation type="submission" date="2016-01" db="EMBL/GenBank/DDBJ databases">
        <title>The new phylogeny of the genus Mycobacterium.</title>
        <authorList>
            <person name="Tarcisio F."/>
            <person name="Conor M."/>
            <person name="Antonella G."/>
            <person name="Elisabetta G."/>
            <person name="Giulia F.S."/>
            <person name="Sara T."/>
            <person name="Anna F."/>
            <person name="Clotilde B."/>
            <person name="Roberto B."/>
            <person name="Veronica D.S."/>
            <person name="Fabio R."/>
            <person name="Monica P."/>
            <person name="Olivier J."/>
            <person name="Enrico T."/>
            <person name="Nicola S."/>
        </authorList>
    </citation>
    <scope>NUCLEOTIDE SEQUENCE [LARGE SCALE GENOMIC DNA]</scope>
    <source>
        <strain evidence="2 3">DSM 43505</strain>
    </source>
</reference>
<dbReference type="EMBL" id="LQOX01000081">
    <property type="protein sequence ID" value="ORV72084.1"/>
    <property type="molecule type" value="Genomic_DNA"/>
</dbReference>
<dbReference type="InterPro" id="IPR011251">
    <property type="entry name" value="Luciferase-like_dom"/>
</dbReference>
<organism evidence="2 3">
    <name type="scientific">Mycobacterium gastri</name>
    <dbReference type="NCBI Taxonomy" id="1777"/>
    <lineage>
        <taxon>Bacteria</taxon>
        <taxon>Bacillati</taxon>
        <taxon>Actinomycetota</taxon>
        <taxon>Actinomycetes</taxon>
        <taxon>Mycobacteriales</taxon>
        <taxon>Mycobacteriaceae</taxon>
        <taxon>Mycobacterium</taxon>
    </lineage>
</organism>
<gene>
    <name evidence="2" type="ORF">AWC07_04075</name>
</gene>
<proteinExistence type="predicted"/>
<evidence type="ECO:0000259" key="1">
    <source>
        <dbReference type="Pfam" id="PF00296"/>
    </source>
</evidence>
<dbReference type="Gene3D" id="3.20.20.30">
    <property type="entry name" value="Luciferase-like domain"/>
    <property type="match status" value="1"/>
</dbReference>
<sequence>MLGYLASCKRFRCLRLGVGVTGASRRLPAVTAQAAATLQLITRGHAILRIGVGMRVVNEP</sequence>
<keyword evidence="3" id="KW-1185">Reference proteome</keyword>
<accession>A0A1X1VSQ1</accession>
<protein>
    <recommendedName>
        <fullName evidence="1">Luciferase-like domain-containing protein</fullName>
    </recommendedName>
</protein>
<feature type="domain" description="Luciferase-like" evidence="1">
    <location>
        <begin position="13"/>
        <end position="57"/>
    </location>
</feature>
<evidence type="ECO:0000313" key="3">
    <source>
        <dbReference type="Proteomes" id="UP000193738"/>
    </source>
</evidence>
<evidence type="ECO:0000313" key="2">
    <source>
        <dbReference type="EMBL" id="ORV72084.1"/>
    </source>
</evidence>
<dbReference type="AlphaFoldDB" id="A0A1X1VSQ1"/>
<dbReference type="Proteomes" id="UP000193738">
    <property type="component" value="Unassembled WGS sequence"/>
</dbReference>
<comment type="caution">
    <text evidence="2">The sequence shown here is derived from an EMBL/GenBank/DDBJ whole genome shotgun (WGS) entry which is preliminary data.</text>
</comment>
<dbReference type="SUPFAM" id="SSF51679">
    <property type="entry name" value="Bacterial luciferase-like"/>
    <property type="match status" value="1"/>
</dbReference>
<name>A0A1X1VSQ1_MYCGS</name>
<dbReference type="STRING" id="1777.AWC07_04075"/>
<dbReference type="InterPro" id="IPR036661">
    <property type="entry name" value="Luciferase-like_sf"/>
</dbReference>